<dbReference type="Proteomes" id="UP001233172">
    <property type="component" value="Unassembled WGS sequence"/>
</dbReference>
<comment type="caution">
    <text evidence="1">The sequence shown here is derived from an EMBL/GenBank/DDBJ whole genome shotgun (WGS) entry which is preliminary data.</text>
</comment>
<organism evidence="1 2">
    <name type="scientific">Biomphalaria pfeifferi</name>
    <name type="common">Bloodfluke planorb</name>
    <name type="synonym">Freshwater snail</name>
    <dbReference type="NCBI Taxonomy" id="112525"/>
    <lineage>
        <taxon>Eukaryota</taxon>
        <taxon>Metazoa</taxon>
        <taxon>Spiralia</taxon>
        <taxon>Lophotrochozoa</taxon>
        <taxon>Mollusca</taxon>
        <taxon>Gastropoda</taxon>
        <taxon>Heterobranchia</taxon>
        <taxon>Euthyneura</taxon>
        <taxon>Panpulmonata</taxon>
        <taxon>Hygrophila</taxon>
        <taxon>Lymnaeoidea</taxon>
        <taxon>Planorbidae</taxon>
        <taxon>Biomphalaria</taxon>
    </lineage>
</organism>
<reference evidence="1" key="1">
    <citation type="journal article" date="2023" name="PLoS Negl. Trop. Dis.">
        <title>A genome sequence for Biomphalaria pfeifferi, the major vector snail for the human-infecting parasite Schistosoma mansoni.</title>
        <authorList>
            <person name="Bu L."/>
            <person name="Lu L."/>
            <person name="Laidemitt M.R."/>
            <person name="Zhang S.M."/>
            <person name="Mutuku M."/>
            <person name="Mkoji G."/>
            <person name="Steinauer M."/>
            <person name="Loker E.S."/>
        </authorList>
    </citation>
    <scope>NUCLEOTIDE SEQUENCE</scope>
    <source>
        <strain evidence="1">KasaAsao</strain>
    </source>
</reference>
<proteinExistence type="predicted"/>
<protein>
    <submittedName>
        <fullName evidence="1">Uncharacterized protein</fullName>
    </submittedName>
</protein>
<accession>A0AAD8CC64</accession>
<dbReference type="EMBL" id="JASAOG010000002">
    <property type="protein sequence ID" value="KAK0069638.1"/>
    <property type="molecule type" value="Genomic_DNA"/>
</dbReference>
<sequence>MWPAPSIYRYKMGCGQLEVMTDQKWDVASSKYLQIQNGMWPARSIDRSEMGCGQLEVFTDKKWDVASSKY</sequence>
<evidence type="ECO:0000313" key="1">
    <source>
        <dbReference type="EMBL" id="KAK0069638.1"/>
    </source>
</evidence>
<keyword evidence="2" id="KW-1185">Reference proteome</keyword>
<evidence type="ECO:0000313" key="2">
    <source>
        <dbReference type="Proteomes" id="UP001233172"/>
    </source>
</evidence>
<name>A0AAD8CC64_BIOPF</name>
<gene>
    <name evidence="1" type="ORF">Bpfe_000815</name>
</gene>
<reference evidence="1" key="2">
    <citation type="submission" date="2023-04" db="EMBL/GenBank/DDBJ databases">
        <authorList>
            <person name="Bu L."/>
            <person name="Lu L."/>
            <person name="Laidemitt M.R."/>
            <person name="Zhang S.M."/>
            <person name="Mutuku M."/>
            <person name="Mkoji G."/>
            <person name="Steinauer M."/>
            <person name="Loker E.S."/>
        </authorList>
    </citation>
    <scope>NUCLEOTIDE SEQUENCE</scope>
    <source>
        <strain evidence="1">KasaAsao</strain>
        <tissue evidence="1">Whole Snail</tissue>
    </source>
</reference>
<dbReference type="AlphaFoldDB" id="A0AAD8CC64"/>